<dbReference type="GO" id="GO:0008417">
    <property type="term" value="F:fucosyltransferase activity"/>
    <property type="evidence" value="ECO:0007669"/>
    <property type="project" value="InterPro"/>
</dbReference>
<feature type="domain" description="Fucosyltransferase C-terminal" evidence="13">
    <location>
        <begin position="246"/>
        <end position="423"/>
    </location>
</feature>
<reference evidence="15" key="1">
    <citation type="submission" date="2021-03" db="EMBL/GenBank/DDBJ databases">
        <title>Chromosome level genome of the anhydrobiotic midge Polypedilum vanderplanki.</title>
        <authorList>
            <person name="Yoshida Y."/>
            <person name="Kikawada T."/>
            <person name="Gusev O."/>
        </authorList>
    </citation>
    <scope>NUCLEOTIDE SEQUENCE</scope>
    <source>
        <strain evidence="15">NIAS01</strain>
        <tissue evidence="15">Whole body or cell culture</tissue>
    </source>
</reference>
<dbReference type="InterPro" id="IPR031481">
    <property type="entry name" value="Glyco_tran_10_N"/>
</dbReference>
<keyword evidence="5 12" id="KW-0808">Transferase</keyword>
<evidence type="ECO:0000256" key="12">
    <source>
        <dbReference type="RuleBase" id="RU003832"/>
    </source>
</evidence>
<dbReference type="Proteomes" id="UP001107558">
    <property type="component" value="Chromosome 2"/>
</dbReference>
<dbReference type="Pfam" id="PF17039">
    <property type="entry name" value="Glyco_tran_10_N"/>
    <property type="match status" value="1"/>
</dbReference>
<gene>
    <name evidence="15" type="ORF">PVAND_006094</name>
</gene>
<dbReference type="SUPFAM" id="SSF53756">
    <property type="entry name" value="UDP-Glycosyltransferase/glycogen phosphorylase"/>
    <property type="match status" value="1"/>
</dbReference>
<dbReference type="Gene3D" id="3.40.50.11660">
    <property type="entry name" value="Glycosyl transferase family 10, C-terminal domain"/>
    <property type="match status" value="1"/>
</dbReference>
<evidence type="ECO:0000256" key="6">
    <source>
        <dbReference type="ARBA" id="ARBA00022692"/>
    </source>
</evidence>
<keyword evidence="11" id="KW-0325">Glycoprotein</keyword>
<comment type="pathway">
    <text evidence="2">Protein modification; protein glycosylation.</text>
</comment>
<evidence type="ECO:0000313" key="16">
    <source>
        <dbReference type="Proteomes" id="UP001107558"/>
    </source>
</evidence>
<dbReference type="EMBL" id="JADBJN010000002">
    <property type="protein sequence ID" value="KAG5676245.1"/>
    <property type="molecule type" value="Genomic_DNA"/>
</dbReference>
<evidence type="ECO:0000256" key="2">
    <source>
        <dbReference type="ARBA" id="ARBA00004922"/>
    </source>
</evidence>
<keyword evidence="7" id="KW-0735">Signal-anchor</keyword>
<keyword evidence="9 12" id="KW-0333">Golgi apparatus</keyword>
<proteinExistence type="inferred from homology"/>
<evidence type="ECO:0000256" key="1">
    <source>
        <dbReference type="ARBA" id="ARBA00004447"/>
    </source>
</evidence>
<sequence>MSRSVKFSDKIKLVPDNDVHRSYSLPKRKLKFFFFLVLMTIIILFFCTSHRNVLPEKLTFFNESHSEQVFTDNENDTYIDYNISGEMSVKNSTKNILFWTRFFNNTDWYTGEEEAGEEVLKSVQCPVTNCFFTHNKELLDGDITKFDAIAFHGPEFRTKPLPTVRSPDQLYIFVSLESPTAVIDDLTKYKDFYNLTMTYRLDSDIEFDYGKVISIDTEKVIAPSKNPNWHDIDEDFYDEKLMEMFKKKKSNIAWFVSNCFTRSRRSILVKKMQNLTTVDIYGQCGPLKCKVDTQECLDMLTSDYKFYLSFENSLCKDYITEKIYRPLTQYVIPIVFNGGNTTLFAPPKSFINANDYDTVEDLVNYLEFLNNNPKEYIKYFWWKRYYYIKSHPVYQYTLCELCTKLNDETFMKSSHRYPDINAWYKNDMCDQNAHIKF</sequence>
<dbReference type="EC" id="2.4.1.-" evidence="12"/>
<comment type="subcellular location">
    <subcellularLocation>
        <location evidence="1 12">Golgi apparatus</location>
        <location evidence="1 12">Golgi stack membrane</location>
        <topology evidence="1 12">Single-pass type II membrane protein</topology>
    </subcellularLocation>
</comment>
<keyword evidence="4 12" id="KW-0328">Glycosyltransferase</keyword>
<evidence type="ECO:0000256" key="8">
    <source>
        <dbReference type="ARBA" id="ARBA00022989"/>
    </source>
</evidence>
<evidence type="ECO:0000256" key="7">
    <source>
        <dbReference type="ARBA" id="ARBA00022968"/>
    </source>
</evidence>
<evidence type="ECO:0000313" key="15">
    <source>
        <dbReference type="EMBL" id="KAG5676245.1"/>
    </source>
</evidence>
<evidence type="ECO:0000256" key="10">
    <source>
        <dbReference type="ARBA" id="ARBA00023136"/>
    </source>
</evidence>
<evidence type="ECO:0000256" key="5">
    <source>
        <dbReference type="ARBA" id="ARBA00022679"/>
    </source>
</evidence>
<name>A0A9J6C2Y1_POLVA</name>
<evidence type="ECO:0000259" key="13">
    <source>
        <dbReference type="Pfam" id="PF00852"/>
    </source>
</evidence>
<comment type="similarity">
    <text evidence="3 12">Belongs to the glycosyltransferase 10 family.</text>
</comment>
<evidence type="ECO:0000256" key="11">
    <source>
        <dbReference type="ARBA" id="ARBA00023180"/>
    </source>
</evidence>
<dbReference type="AlphaFoldDB" id="A0A9J6C2Y1"/>
<dbReference type="OrthoDB" id="427096at2759"/>
<evidence type="ECO:0000256" key="4">
    <source>
        <dbReference type="ARBA" id="ARBA00022676"/>
    </source>
</evidence>
<dbReference type="PANTHER" id="PTHR48438:SF1">
    <property type="entry name" value="ALPHA-(1,3)-FUCOSYLTRANSFERASE C-RELATED"/>
    <property type="match status" value="1"/>
</dbReference>
<evidence type="ECO:0000259" key="14">
    <source>
        <dbReference type="Pfam" id="PF17039"/>
    </source>
</evidence>
<dbReference type="InterPro" id="IPR038577">
    <property type="entry name" value="GT10-like_C_sf"/>
</dbReference>
<evidence type="ECO:0000256" key="3">
    <source>
        <dbReference type="ARBA" id="ARBA00008919"/>
    </source>
</evidence>
<feature type="transmembrane region" description="Helical" evidence="12">
    <location>
        <begin position="30"/>
        <end position="46"/>
    </location>
</feature>
<keyword evidence="6 12" id="KW-0812">Transmembrane</keyword>
<keyword evidence="8 12" id="KW-1133">Transmembrane helix</keyword>
<feature type="domain" description="Fucosyltransferase N-terminal" evidence="14">
    <location>
        <begin position="92"/>
        <end position="210"/>
    </location>
</feature>
<dbReference type="PANTHER" id="PTHR48438">
    <property type="entry name" value="ALPHA-(1,3)-FUCOSYLTRANSFERASE C-RELATED"/>
    <property type="match status" value="1"/>
</dbReference>
<dbReference type="InterPro" id="IPR055270">
    <property type="entry name" value="Glyco_tran_10_C"/>
</dbReference>
<dbReference type="Pfam" id="PF00852">
    <property type="entry name" value="Glyco_transf_10"/>
    <property type="match status" value="1"/>
</dbReference>
<protein>
    <recommendedName>
        <fullName evidence="12">Fucosyltransferase</fullName>
        <ecNumber evidence="12">2.4.1.-</ecNumber>
    </recommendedName>
</protein>
<keyword evidence="10 12" id="KW-0472">Membrane</keyword>
<keyword evidence="16" id="KW-1185">Reference proteome</keyword>
<comment type="caution">
    <text evidence="15">The sequence shown here is derived from an EMBL/GenBank/DDBJ whole genome shotgun (WGS) entry which is preliminary data.</text>
</comment>
<accession>A0A9J6C2Y1</accession>
<organism evidence="15 16">
    <name type="scientific">Polypedilum vanderplanki</name>
    <name type="common">Sleeping chironomid midge</name>
    <dbReference type="NCBI Taxonomy" id="319348"/>
    <lineage>
        <taxon>Eukaryota</taxon>
        <taxon>Metazoa</taxon>
        <taxon>Ecdysozoa</taxon>
        <taxon>Arthropoda</taxon>
        <taxon>Hexapoda</taxon>
        <taxon>Insecta</taxon>
        <taxon>Pterygota</taxon>
        <taxon>Neoptera</taxon>
        <taxon>Endopterygota</taxon>
        <taxon>Diptera</taxon>
        <taxon>Nematocera</taxon>
        <taxon>Chironomoidea</taxon>
        <taxon>Chironomidae</taxon>
        <taxon>Chironominae</taxon>
        <taxon>Polypedilum</taxon>
        <taxon>Polypedilum</taxon>
    </lineage>
</organism>
<dbReference type="GO" id="GO:0032580">
    <property type="term" value="C:Golgi cisterna membrane"/>
    <property type="evidence" value="ECO:0007669"/>
    <property type="project" value="UniProtKB-SubCell"/>
</dbReference>
<dbReference type="FunFam" id="3.40.50.11660:FF:000006">
    <property type="entry name" value="Alpha-(1,3)-fucosyltransferase C"/>
    <property type="match status" value="1"/>
</dbReference>
<dbReference type="InterPro" id="IPR001503">
    <property type="entry name" value="Glyco_trans_10"/>
</dbReference>
<evidence type="ECO:0000256" key="9">
    <source>
        <dbReference type="ARBA" id="ARBA00023034"/>
    </source>
</evidence>